<name>A0A8J5FRN4_ZINOF</name>
<keyword evidence="9" id="KW-0732">Signal</keyword>
<evidence type="ECO:0000256" key="1">
    <source>
        <dbReference type="ARBA" id="ARBA00004191"/>
    </source>
</evidence>
<evidence type="ECO:0000313" key="11">
    <source>
        <dbReference type="Proteomes" id="UP000734854"/>
    </source>
</evidence>
<keyword evidence="4" id="KW-0964">Secreted</keyword>
<keyword evidence="6 8" id="KW-0326">Glycosidase</keyword>
<organism evidence="10 11">
    <name type="scientific">Zingiber officinale</name>
    <name type="common">Ginger</name>
    <name type="synonym">Amomum zingiber</name>
    <dbReference type="NCBI Taxonomy" id="94328"/>
    <lineage>
        <taxon>Eukaryota</taxon>
        <taxon>Viridiplantae</taxon>
        <taxon>Streptophyta</taxon>
        <taxon>Embryophyta</taxon>
        <taxon>Tracheophyta</taxon>
        <taxon>Spermatophyta</taxon>
        <taxon>Magnoliopsida</taxon>
        <taxon>Liliopsida</taxon>
        <taxon>Zingiberales</taxon>
        <taxon>Zingiberaceae</taxon>
        <taxon>Zingiber</taxon>
    </lineage>
</organism>
<evidence type="ECO:0000256" key="9">
    <source>
        <dbReference type="SAM" id="SignalP"/>
    </source>
</evidence>
<keyword evidence="11" id="KW-1185">Reference proteome</keyword>
<sequence>MDHRTVLAVMLSTAMTTVLNNVLVAASVHNVLYYGAKGDGHTDDTQAFLKGWNAVCADAGAPTLLVPSGTTFLLSQIIFSGPCKAKIHIDGTLKRPNVVWESNEQSWILFNGLDGLVIDGYGEINGQGLSYWDCKIRNGGSGHVKGITFEHINLTAVYNPIIIDQYYCPNQVCSNKTSAVAVRDVKYYGIRGTSNQRIGINLRCSQSRACTGIKMQNVIIQPASPGQQVEAYCFNSHGTDIQPVFPAVPCLVS</sequence>
<proteinExistence type="inferred from homology"/>
<dbReference type="GO" id="GO:0071555">
    <property type="term" value="P:cell wall organization"/>
    <property type="evidence" value="ECO:0007669"/>
    <property type="project" value="UniProtKB-KW"/>
</dbReference>
<feature type="chain" id="PRO_5035274297" description="Polygalacturonase" evidence="9">
    <location>
        <begin position="21"/>
        <end position="253"/>
    </location>
</feature>
<comment type="subcellular location">
    <subcellularLocation>
        <location evidence="1">Secreted</location>
        <location evidence="1">Cell wall</location>
    </subcellularLocation>
</comment>
<evidence type="ECO:0000256" key="7">
    <source>
        <dbReference type="ARBA" id="ARBA00023316"/>
    </source>
</evidence>
<comment type="similarity">
    <text evidence="2 8">Belongs to the glycosyl hydrolase 28 family.</text>
</comment>
<dbReference type="InterPro" id="IPR000743">
    <property type="entry name" value="Glyco_hydro_28"/>
</dbReference>
<evidence type="ECO:0000313" key="10">
    <source>
        <dbReference type="EMBL" id="KAG6490431.1"/>
    </source>
</evidence>
<evidence type="ECO:0000256" key="8">
    <source>
        <dbReference type="RuleBase" id="RU361169"/>
    </source>
</evidence>
<keyword evidence="7" id="KW-0961">Cell wall biogenesis/degradation</keyword>
<dbReference type="InterPro" id="IPR012334">
    <property type="entry name" value="Pectin_lyas_fold"/>
</dbReference>
<dbReference type="GO" id="GO:0004650">
    <property type="term" value="F:polygalacturonase activity"/>
    <property type="evidence" value="ECO:0007669"/>
    <property type="project" value="InterPro"/>
</dbReference>
<reference evidence="10 11" key="1">
    <citation type="submission" date="2020-08" db="EMBL/GenBank/DDBJ databases">
        <title>Plant Genome Project.</title>
        <authorList>
            <person name="Zhang R.-G."/>
        </authorList>
    </citation>
    <scope>NUCLEOTIDE SEQUENCE [LARGE SCALE GENOMIC DNA]</scope>
    <source>
        <tissue evidence="10">Rhizome</tissue>
    </source>
</reference>
<keyword evidence="3" id="KW-0134">Cell wall</keyword>
<evidence type="ECO:0000256" key="5">
    <source>
        <dbReference type="ARBA" id="ARBA00022801"/>
    </source>
</evidence>
<dbReference type="Pfam" id="PF00295">
    <property type="entry name" value="Glyco_hydro_28"/>
    <property type="match status" value="2"/>
</dbReference>
<dbReference type="GO" id="GO:0005975">
    <property type="term" value="P:carbohydrate metabolic process"/>
    <property type="evidence" value="ECO:0007669"/>
    <property type="project" value="InterPro"/>
</dbReference>
<dbReference type="Gene3D" id="2.160.20.10">
    <property type="entry name" value="Single-stranded right-handed beta-helix, Pectin lyase-like"/>
    <property type="match status" value="2"/>
</dbReference>
<comment type="caution">
    <text evidence="10">The sequence shown here is derived from an EMBL/GenBank/DDBJ whole genome shotgun (WGS) entry which is preliminary data.</text>
</comment>
<evidence type="ECO:0000256" key="2">
    <source>
        <dbReference type="ARBA" id="ARBA00008834"/>
    </source>
</evidence>
<keyword evidence="5 8" id="KW-0378">Hydrolase</keyword>
<dbReference type="InterPro" id="IPR011050">
    <property type="entry name" value="Pectin_lyase_fold/virulence"/>
</dbReference>
<protein>
    <recommendedName>
        <fullName evidence="12">Polygalacturonase</fullName>
    </recommendedName>
</protein>
<feature type="signal peptide" evidence="9">
    <location>
        <begin position="1"/>
        <end position="20"/>
    </location>
</feature>
<evidence type="ECO:0008006" key="12">
    <source>
        <dbReference type="Google" id="ProtNLM"/>
    </source>
</evidence>
<dbReference type="AlphaFoldDB" id="A0A8J5FRN4"/>
<dbReference type="Proteomes" id="UP000734854">
    <property type="component" value="Unassembled WGS sequence"/>
</dbReference>
<dbReference type="PANTHER" id="PTHR31375">
    <property type="match status" value="1"/>
</dbReference>
<evidence type="ECO:0000256" key="3">
    <source>
        <dbReference type="ARBA" id="ARBA00022512"/>
    </source>
</evidence>
<gene>
    <name evidence="10" type="ORF">ZIOFF_051727</name>
</gene>
<evidence type="ECO:0000256" key="4">
    <source>
        <dbReference type="ARBA" id="ARBA00022525"/>
    </source>
</evidence>
<evidence type="ECO:0000256" key="6">
    <source>
        <dbReference type="ARBA" id="ARBA00023295"/>
    </source>
</evidence>
<accession>A0A8J5FRN4</accession>
<dbReference type="SUPFAM" id="SSF51126">
    <property type="entry name" value="Pectin lyase-like"/>
    <property type="match status" value="1"/>
</dbReference>
<dbReference type="EMBL" id="JACMSC010000014">
    <property type="protein sequence ID" value="KAG6490431.1"/>
    <property type="molecule type" value="Genomic_DNA"/>
</dbReference>